<evidence type="ECO:0000313" key="3">
    <source>
        <dbReference type="Proteomes" id="UP000248616"/>
    </source>
</evidence>
<keyword evidence="3" id="KW-1185">Reference proteome</keyword>
<keyword evidence="1" id="KW-0472">Membrane</keyword>
<organism evidence="2 3">
    <name type="scientific">Mesorhizobium kowhaii</name>
    <dbReference type="NCBI Taxonomy" id="1300272"/>
    <lineage>
        <taxon>Bacteria</taxon>
        <taxon>Pseudomonadati</taxon>
        <taxon>Pseudomonadota</taxon>
        <taxon>Alphaproteobacteria</taxon>
        <taxon>Hyphomicrobiales</taxon>
        <taxon>Phyllobacteriaceae</taxon>
        <taxon>Mesorhizobium</taxon>
    </lineage>
</organism>
<keyword evidence="1" id="KW-0812">Transmembrane</keyword>
<evidence type="ECO:0000313" key="2">
    <source>
        <dbReference type="EMBL" id="PZV34567.1"/>
    </source>
</evidence>
<name>A0A2W7BVG4_9HYPH</name>
<keyword evidence="1" id="KW-1133">Transmembrane helix</keyword>
<reference evidence="3" key="1">
    <citation type="submission" date="2017-03" db="EMBL/GenBank/DDBJ databases">
        <authorList>
            <person name="Safronova V.I."/>
            <person name="Sazanova A.L."/>
            <person name="Chirak E.R."/>
        </authorList>
    </citation>
    <scope>NUCLEOTIDE SEQUENCE [LARGE SCALE GENOMIC DNA]</scope>
    <source>
        <strain evidence="3">Ach-343</strain>
    </source>
</reference>
<feature type="transmembrane region" description="Helical" evidence="1">
    <location>
        <begin position="102"/>
        <end position="123"/>
    </location>
</feature>
<gene>
    <name evidence="2" type="ORF">B5V02_31075</name>
</gene>
<comment type="caution">
    <text evidence="2">The sequence shown here is derived from an EMBL/GenBank/DDBJ whole genome shotgun (WGS) entry which is preliminary data.</text>
</comment>
<dbReference type="AlphaFoldDB" id="A0A2W7BVG4"/>
<protein>
    <submittedName>
        <fullName evidence="2">Uncharacterized protein</fullName>
    </submittedName>
</protein>
<evidence type="ECO:0000256" key="1">
    <source>
        <dbReference type="SAM" id="Phobius"/>
    </source>
</evidence>
<dbReference type="Proteomes" id="UP000248616">
    <property type="component" value="Unassembled WGS sequence"/>
</dbReference>
<accession>A0A2W7BVG4</accession>
<sequence>MDATDFLTDRREILATASLTGPRTAHCEHLGGTHVTDIAGSEDLRGITAIFGTHRYRAGQFSYNSAKFEPMAEDLARRHSKIGTNRVHDGYSRSTENSVRQARWILVPLFGLWIAFAAAGAILW</sequence>
<dbReference type="EMBL" id="MZXV01000070">
    <property type="protein sequence ID" value="PZV34567.1"/>
    <property type="molecule type" value="Genomic_DNA"/>
</dbReference>
<proteinExistence type="predicted"/>